<comment type="catalytic activity">
    <reaction evidence="3">
        <text>[thioredoxin]-dithiol + NADP(+) = [thioredoxin]-disulfide + NADPH + H(+)</text>
        <dbReference type="Rhea" id="RHEA:20345"/>
        <dbReference type="Rhea" id="RHEA-COMP:10698"/>
        <dbReference type="Rhea" id="RHEA-COMP:10700"/>
        <dbReference type="ChEBI" id="CHEBI:15378"/>
        <dbReference type="ChEBI" id="CHEBI:29950"/>
        <dbReference type="ChEBI" id="CHEBI:50058"/>
        <dbReference type="ChEBI" id="CHEBI:57783"/>
        <dbReference type="ChEBI" id="CHEBI:58349"/>
        <dbReference type="EC" id="1.8.1.9"/>
    </reaction>
</comment>
<dbReference type="InterPro" id="IPR036188">
    <property type="entry name" value="FAD/NAD-bd_sf"/>
</dbReference>
<comment type="caution">
    <text evidence="5">The sequence shown here is derived from an EMBL/GenBank/DDBJ whole genome shotgun (WGS) entry which is preliminary data.</text>
</comment>
<evidence type="ECO:0000313" key="6">
    <source>
        <dbReference type="Proteomes" id="UP001500928"/>
    </source>
</evidence>
<dbReference type="PANTHER" id="PTHR48105">
    <property type="entry name" value="THIOREDOXIN REDUCTASE 1-RELATED-RELATED"/>
    <property type="match status" value="1"/>
</dbReference>
<dbReference type="Proteomes" id="UP001500928">
    <property type="component" value="Unassembled WGS sequence"/>
</dbReference>
<name>A0ABP9ADE9_9PSEU</name>
<evidence type="ECO:0000256" key="2">
    <source>
        <dbReference type="ARBA" id="ARBA00023002"/>
    </source>
</evidence>
<reference evidence="6" key="1">
    <citation type="journal article" date="2019" name="Int. J. Syst. Evol. Microbiol.">
        <title>The Global Catalogue of Microorganisms (GCM) 10K type strain sequencing project: providing services to taxonomists for standard genome sequencing and annotation.</title>
        <authorList>
            <consortium name="The Broad Institute Genomics Platform"/>
            <consortium name="The Broad Institute Genome Sequencing Center for Infectious Disease"/>
            <person name="Wu L."/>
            <person name="Ma J."/>
        </authorList>
    </citation>
    <scope>NUCLEOTIDE SEQUENCE [LARGE SCALE GENOMIC DNA]</scope>
    <source>
        <strain evidence="6">JCM 17979</strain>
    </source>
</reference>
<proteinExistence type="predicted"/>
<dbReference type="RefSeq" id="WP_345411101.1">
    <property type="nucleotide sequence ID" value="NZ_BAABHO010000004.1"/>
</dbReference>
<keyword evidence="6" id="KW-1185">Reference proteome</keyword>
<evidence type="ECO:0000256" key="3">
    <source>
        <dbReference type="ARBA" id="ARBA00048132"/>
    </source>
</evidence>
<dbReference type="Gene3D" id="3.50.50.60">
    <property type="entry name" value="FAD/NAD(P)-binding domain"/>
    <property type="match status" value="2"/>
</dbReference>
<keyword evidence="2" id="KW-0560">Oxidoreductase</keyword>
<feature type="domain" description="FAD/NAD(P)-binding" evidence="4">
    <location>
        <begin position="6"/>
        <end position="284"/>
    </location>
</feature>
<dbReference type="InterPro" id="IPR050097">
    <property type="entry name" value="Ferredoxin-NADP_redctase_2"/>
</dbReference>
<dbReference type="InterPro" id="IPR023753">
    <property type="entry name" value="FAD/NAD-binding_dom"/>
</dbReference>
<sequence length="314" mass="32767">METPLDVLVIGGGAAGLAAALTLARSRRDVLVVDAGEPRNAPAAAMHAYLGHDGLPPAELLRRSRAEVESYGGRVRPGTAVAARREGELFAVDTGDGATLRARRLVVATGLVDELPDVPGVRERWGRDVVHCPFCHGWEVRDEPVAVLGTGPMSVHQVLLFSALTDDLVYLRHHAPEPSAEEAEQLAALGVEVVDGEVAGLEVTDDRLTGVRLADGRVVARSTVVVGPRFVARSAVLDDLGVTVADHPMGRVVPSAPDGQTDVPGVWVAGNVTDLSAQVIAAAAGGNLAGARVHADLVTEDTARAVARHREEAA</sequence>
<organism evidence="5 6">
    <name type="scientific">Actinomycetospora chlora</name>
    <dbReference type="NCBI Taxonomy" id="663608"/>
    <lineage>
        <taxon>Bacteria</taxon>
        <taxon>Bacillati</taxon>
        <taxon>Actinomycetota</taxon>
        <taxon>Actinomycetes</taxon>
        <taxon>Pseudonocardiales</taxon>
        <taxon>Pseudonocardiaceae</taxon>
        <taxon>Actinomycetospora</taxon>
    </lineage>
</organism>
<dbReference type="SUPFAM" id="SSF51905">
    <property type="entry name" value="FAD/NAD(P)-binding domain"/>
    <property type="match status" value="1"/>
</dbReference>
<evidence type="ECO:0000313" key="5">
    <source>
        <dbReference type="EMBL" id="GAA4777386.1"/>
    </source>
</evidence>
<dbReference type="Pfam" id="PF07992">
    <property type="entry name" value="Pyr_redox_2"/>
    <property type="match status" value="1"/>
</dbReference>
<protein>
    <submittedName>
        <fullName evidence="5">NAD(P)/FAD-dependent oxidoreductase</fullName>
    </submittedName>
</protein>
<dbReference type="PRINTS" id="PR00469">
    <property type="entry name" value="PNDRDTASEII"/>
</dbReference>
<accession>A0ABP9ADE9</accession>
<keyword evidence="1" id="KW-0285">Flavoprotein</keyword>
<gene>
    <name evidence="5" type="ORF">GCM10023200_07790</name>
</gene>
<dbReference type="EMBL" id="BAABHO010000004">
    <property type="protein sequence ID" value="GAA4777386.1"/>
    <property type="molecule type" value="Genomic_DNA"/>
</dbReference>
<dbReference type="PRINTS" id="PR00368">
    <property type="entry name" value="FADPNR"/>
</dbReference>
<evidence type="ECO:0000259" key="4">
    <source>
        <dbReference type="Pfam" id="PF07992"/>
    </source>
</evidence>
<evidence type="ECO:0000256" key="1">
    <source>
        <dbReference type="ARBA" id="ARBA00022630"/>
    </source>
</evidence>